<dbReference type="Proteomes" id="UP000269019">
    <property type="component" value="Chromosome"/>
</dbReference>
<dbReference type="PANTHER" id="PTHR30349">
    <property type="entry name" value="PHAGE INTEGRASE-RELATED"/>
    <property type="match status" value="1"/>
</dbReference>
<dbReference type="PROSITE" id="PS51898">
    <property type="entry name" value="TYR_RECOMBINASE"/>
    <property type="match status" value="1"/>
</dbReference>
<dbReference type="InterPro" id="IPR023009">
    <property type="entry name" value="Tyrosine_recombinase_XerC/XerD"/>
</dbReference>
<dbReference type="OrthoDB" id="9801717at2"/>
<keyword evidence="2 9" id="KW-0963">Cytoplasm</keyword>
<keyword evidence="3 9" id="KW-0132">Cell division</keyword>
<evidence type="ECO:0000256" key="5">
    <source>
        <dbReference type="ARBA" id="ARBA00022908"/>
    </source>
</evidence>
<dbReference type="RefSeq" id="WP_123927647.1">
    <property type="nucleotide sequence ID" value="NZ_CP033896.1"/>
</dbReference>
<comment type="function">
    <text evidence="9">Site-specific tyrosine recombinase, which acts by catalyzing the cutting and rejoining of the recombining DNA molecules. The XerC-XerD complex is essential to convert dimers of the bacterial chromosome into monomers to permit their segregation at cell division. It also contributes to the segregational stability of plasmids.</text>
</comment>
<comment type="subcellular location">
    <subcellularLocation>
        <location evidence="1 9">Cytoplasm</location>
    </subcellularLocation>
</comment>
<proteinExistence type="inferred from homology"/>
<feature type="domain" description="Core-binding (CB)" evidence="11">
    <location>
        <begin position="9"/>
        <end position="102"/>
    </location>
</feature>
<evidence type="ECO:0000313" key="13">
    <source>
        <dbReference type="Proteomes" id="UP000269019"/>
    </source>
</evidence>
<evidence type="ECO:0000256" key="1">
    <source>
        <dbReference type="ARBA" id="ARBA00004496"/>
    </source>
</evidence>
<dbReference type="NCBIfam" id="NF001399">
    <property type="entry name" value="PRK00283.1"/>
    <property type="match status" value="1"/>
</dbReference>
<dbReference type="PROSITE" id="PS51900">
    <property type="entry name" value="CB"/>
    <property type="match status" value="1"/>
</dbReference>
<dbReference type="GO" id="GO:0003677">
    <property type="term" value="F:DNA binding"/>
    <property type="evidence" value="ECO:0007669"/>
    <property type="project" value="UniProtKB-UniRule"/>
</dbReference>
<dbReference type="KEGG" id="ccho:CCHOA_05440"/>
<feature type="active site" evidence="9">
    <location>
        <position position="263"/>
    </location>
</feature>
<keyword evidence="6 9" id="KW-0238">DNA-binding</keyword>
<keyword evidence="7 9" id="KW-0233">DNA recombination</keyword>
<evidence type="ECO:0000256" key="9">
    <source>
        <dbReference type="HAMAP-Rule" id="MF_01808"/>
    </source>
</evidence>
<dbReference type="InterPro" id="IPR004107">
    <property type="entry name" value="Integrase_SAM-like_N"/>
</dbReference>
<dbReference type="GO" id="GO:0005737">
    <property type="term" value="C:cytoplasm"/>
    <property type="evidence" value="ECO:0007669"/>
    <property type="project" value="UniProtKB-SubCell"/>
</dbReference>
<comment type="similarity">
    <text evidence="9">Belongs to the 'phage' integrase family. XerC subfamily.</text>
</comment>
<keyword evidence="13" id="KW-1185">Reference proteome</keyword>
<dbReference type="Pfam" id="PF02899">
    <property type="entry name" value="Phage_int_SAM_1"/>
    <property type="match status" value="1"/>
</dbReference>
<evidence type="ECO:0000313" key="12">
    <source>
        <dbReference type="EMBL" id="AZA13489.1"/>
    </source>
</evidence>
<evidence type="ECO:0000256" key="3">
    <source>
        <dbReference type="ARBA" id="ARBA00022618"/>
    </source>
</evidence>
<evidence type="ECO:0000259" key="10">
    <source>
        <dbReference type="PROSITE" id="PS51898"/>
    </source>
</evidence>
<feature type="active site" evidence="9">
    <location>
        <position position="286"/>
    </location>
</feature>
<dbReference type="GO" id="GO:0006313">
    <property type="term" value="P:DNA transposition"/>
    <property type="evidence" value="ECO:0007669"/>
    <property type="project" value="UniProtKB-UniRule"/>
</dbReference>
<keyword evidence="5 9" id="KW-0229">DNA integration</keyword>
<feature type="active site" evidence="9">
    <location>
        <position position="260"/>
    </location>
</feature>
<feature type="domain" description="Tyr recombinase" evidence="10">
    <location>
        <begin position="123"/>
        <end position="308"/>
    </location>
</feature>
<dbReference type="GO" id="GO:0009037">
    <property type="term" value="F:tyrosine-based site-specific recombinase activity"/>
    <property type="evidence" value="ECO:0007669"/>
    <property type="project" value="UniProtKB-UniRule"/>
</dbReference>
<reference evidence="12 13" key="1">
    <citation type="submission" date="2018-11" db="EMBL/GenBank/DDBJ databases">
        <authorList>
            <person name="Kleinhagauer T."/>
            <person name="Glaeser S.P."/>
            <person name="Spergser J."/>
            <person name="Ruckert C."/>
            <person name="Kaempfer P."/>
            <person name="Busse H.-J."/>
        </authorList>
    </citation>
    <scope>NUCLEOTIDE SEQUENCE [LARGE SCALE GENOMIC DNA]</scope>
    <source>
        <strain evidence="12 13">200CH</strain>
    </source>
</reference>
<dbReference type="HAMAP" id="MF_01808">
    <property type="entry name" value="Recomb_XerC_XerD"/>
    <property type="match status" value="1"/>
</dbReference>
<protein>
    <recommendedName>
        <fullName evidence="9">Tyrosine recombinase XerC</fullName>
    </recommendedName>
</protein>
<dbReference type="AlphaFoldDB" id="A0A3G6J6C6"/>
<dbReference type="GO" id="GO:0051301">
    <property type="term" value="P:cell division"/>
    <property type="evidence" value="ECO:0007669"/>
    <property type="project" value="UniProtKB-KW"/>
</dbReference>
<dbReference type="InterPro" id="IPR013762">
    <property type="entry name" value="Integrase-like_cat_sf"/>
</dbReference>
<dbReference type="InterPro" id="IPR010998">
    <property type="entry name" value="Integrase_recombinase_N"/>
</dbReference>
<dbReference type="Pfam" id="PF00589">
    <property type="entry name" value="Phage_integrase"/>
    <property type="match status" value="1"/>
</dbReference>
<gene>
    <name evidence="12" type="primary">xerD</name>
    <name evidence="9" type="synonym">xerC</name>
    <name evidence="12" type="ORF">CCHOA_05440</name>
</gene>
<dbReference type="InterPro" id="IPR050090">
    <property type="entry name" value="Tyrosine_recombinase_XerCD"/>
</dbReference>
<organism evidence="12 13">
    <name type="scientific">Corynebacterium choanae</name>
    <dbReference type="NCBI Taxonomy" id="1862358"/>
    <lineage>
        <taxon>Bacteria</taxon>
        <taxon>Bacillati</taxon>
        <taxon>Actinomycetota</taxon>
        <taxon>Actinomycetes</taxon>
        <taxon>Mycobacteriales</taxon>
        <taxon>Corynebacteriaceae</taxon>
        <taxon>Corynebacterium</taxon>
    </lineage>
</organism>
<feature type="active site" evidence="9">
    <location>
        <position position="166"/>
    </location>
</feature>
<sequence>MTSSAESSTQLHQLIDLWLRHLTIERDASPHTVDSYRRDLLRYRRFLQQRNIDSLAVVTSTDCEAYLQYLATGDPASGVVPLAKSSQARAWVVARGLHRFACAEGLVNDDVAHEIQTPKPRQVFPATLTREEMEHLLAVVNDPQRPTQHRLRDRVLVEMLYSTGCRISELLQLAVDDVTGSRRTLRVTGKGMKQRLVPYGAYAQQAVADYLTAERPRWSQGLSHQLLLNERGKGLSRQSACAALKQLGEEAKLPYSLTPHTLRHTFATHLLLGGADIRSVQELLGHSSVTTTELYTHITNQQVQSMYEQHHPRAQLSLPHQNS</sequence>
<evidence type="ECO:0000256" key="6">
    <source>
        <dbReference type="ARBA" id="ARBA00023125"/>
    </source>
</evidence>
<feature type="active site" description="O-(3'-phospho-DNA)-tyrosine intermediate" evidence="9">
    <location>
        <position position="295"/>
    </location>
</feature>
<evidence type="ECO:0000256" key="4">
    <source>
        <dbReference type="ARBA" id="ARBA00022829"/>
    </source>
</evidence>
<keyword evidence="8 9" id="KW-0131">Cell cycle</keyword>
<evidence type="ECO:0000259" key="11">
    <source>
        <dbReference type="PROSITE" id="PS51900"/>
    </source>
</evidence>
<dbReference type="InterPro" id="IPR011010">
    <property type="entry name" value="DNA_brk_join_enz"/>
</dbReference>
<dbReference type="EMBL" id="CP033896">
    <property type="protein sequence ID" value="AZA13489.1"/>
    <property type="molecule type" value="Genomic_DNA"/>
</dbReference>
<dbReference type="InterPro" id="IPR002104">
    <property type="entry name" value="Integrase_catalytic"/>
</dbReference>
<feature type="active site" evidence="9">
    <location>
        <position position="190"/>
    </location>
</feature>
<evidence type="ECO:0000256" key="8">
    <source>
        <dbReference type="ARBA" id="ARBA00023306"/>
    </source>
</evidence>
<evidence type="ECO:0000256" key="7">
    <source>
        <dbReference type="ARBA" id="ARBA00023172"/>
    </source>
</evidence>
<keyword evidence="4 9" id="KW-0159">Chromosome partition</keyword>
<accession>A0A3G6J6C6</accession>
<evidence type="ECO:0000256" key="2">
    <source>
        <dbReference type="ARBA" id="ARBA00022490"/>
    </source>
</evidence>
<name>A0A3G6J6C6_9CORY</name>
<dbReference type="Gene3D" id="1.10.150.130">
    <property type="match status" value="1"/>
</dbReference>
<dbReference type="SUPFAM" id="SSF56349">
    <property type="entry name" value="DNA breaking-rejoining enzymes"/>
    <property type="match status" value="1"/>
</dbReference>
<dbReference type="InterPro" id="IPR044068">
    <property type="entry name" value="CB"/>
</dbReference>
<comment type="subunit">
    <text evidence="9">Forms a cyclic heterotetrameric complex composed of two molecules of XerC and two molecules of XerD.</text>
</comment>
<dbReference type="Gene3D" id="1.10.443.10">
    <property type="entry name" value="Intergrase catalytic core"/>
    <property type="match status" value="1"/>
</dbReference>
<dbReference type="GO" id="GO:0007059">
    <property type="term" value="P:chromosome segregation"/>
    <property type="evidence" value="ECO:0007669"/>
    <property type="project" value="UniProtKB-UniRule"/>
</dbReference>
<dbReference type="PANTHER" id="PTHR30349:SF81">
    <property type="entry name" value="TYROSINE RECOMBINASE XERC"/>
    <property type="match status" value="1"/>
</dbReference>